<dbReference type="AlphaFoldDB" id="A0A4T2BRQ6"/>
<evidence type="ECO:0000256" key="2">
    <source>
        <dbReference type="ARBA" id="ARBA00022679"/>
    </source>
</evidence>
<dbReference type="PANTHER" id="PTHR43464:SF19">
    <property type="entry name" value="UBIQUINONE BIOSYNTHESIS O-METHYLTRANSFERASE, MITOCHONDRIAL"/>
    <property type="match status" value="1"/>
</dbReference>
<dbReference type="Gene3D" id="3.40.50.150">
    <property type="entry name" value="Vaccinia Virus protein VP39"/>
    <property type="match status" value="1"/>
</dbReference>
<feature type="domain" description="Methyltransferase" evidence="4">
    <location>
        <begin position="46"/>
        <end position="139"/>
    </location>
</feature>
<keyword evidence="2 5" id="KW-0808">Transferase</keyword>
<reference evidence="5 6" key="1">
    <citation type="journal article" date="2019" name="Microorganisms">
        <title>Systematic Affiliation and Genome Analysis of Subtercola vilae DB165(T) with Particular Emphasis on Cold Adaptation of an Isolate from a High-Altitude Cold Volcano Lake.</title>
        <authorList>
            <person name="Villalobos A.S."/>
            <person name="Wiese J."/>
            <person name="Imhoff J.F."/>
            <person name="Dorador C."/>
            <person name="Keller A."/>
            <person name="Hentschel U."/>
        </authorList>
    </citation>
    <scope>NUCLEOTIDE SEQUENCE [LARGE SCALE GENOMIC DNA]</scope>
    <source>
        <strain evidence="5 6">DB165</strain>
    </source>
</reference>
<dbReference type="Proteomes" id="UP000306192">
    <property type="component" value="Unassembled WGS sequence"/>
</dbReference>
<accession>A0A4T2BRQ6</accession>
<dbReference type="SUPFAM" id="SSF53335">
    <property type="entry name" value="S-adenosyl-L-methionine-dependent methyltransferases"/>
    <property type="match status" value="1"/>
</dbReference>
<dbReference type="GO" id="GO:0032259">
    <property type="term" value="P:methylation"/>
    <property type="evidence" value="ECO:0007669"/>
    <property type="project" value="UniProtKB-KW"/>
</dbReference>
<dbReference type="InterPro" id="IPR041698">
    <property type="entry name" value="Methyltransf_25"/>
</dbReference>
<evidence type="ECO:0000256" key="1">
    <source>
        <dbReference type="ARBA" id="ARBA00022603"/>
    </source>
</evidence>
<evidence type="ECO:0000313" key="5">
    <source>
        <dbReference type="EMBL" id="TIH33582.1"/>
    </source>
</evidence>
<organism evidence="5 6">
    <name type="scientific">Subtercola vilae</name>
    <dbReference type="NCBI Taxonomy" id="2056433"/>
    <lineage>
        <taxon>Bacteria</taxon>
        <taxon>Bacillati</taxon>
        <taxon>Actinomycetota</taxon>
        <taxon>Actinomycetes</taxon>
        <taxon>Micrococcales</taxon>
        <taxon>Microbacteriaceae</taxon>
        <taxon>Subtercola</taxon>
    </lineage>
</organism>
<comment type="caution">
    <text evidence="5">The sequence shown here is derived from an EMBL/GenBank/DDBJ whole genome shotgun (WGS) entry which is preliminary data.</text>
</comment>
<evidence type="ECO:0000256" key="3">
    <source>
        <dbReference type="ARBA" id="ARBA00022691"/>
    </source>
</evidence>
<evidence type="ECO:0000313" key="6">
    <source>
        <dbReference type="Proteomes" id="UP000306192"/>
    </source>
</evidence>
<name>A0A4T2BRQ6_9MICO</name>
<dbReference type="EMBL" id="QYRT01000034">
    <property type="protein sequence ID" value="TIH33582.1"/>
    <property type="molecule type" value="Genomic_DNA"/>
</dbReference>
<dbReference type="Pfam" id="PF13649">
    <property type="entry name" value="Methyltransf_25"/>
    <property type="match status" value="1"/>
</dbReference>
<keyword evidence="3" id="KW-0949">S-adenosyl-L-methionine</keyword>
<keyword evidence="6" id="KW-1185">Reference proteome</keyword>
<dbReference type="GO" id="GO:0008168">
    <property type="term" value="F:methyltransferase activity"/>
    <property type="evidence" value="ECO:0007669"/>
    <property type="project" value="UniProtKB-KW"/>
</dbReference>
<keyword evidence="1 5" id="KW-0489">Methyltransferase</keyword>
<sequence length="209" mass="22052">MPNEAHGNDAEAVWEELYRERGKAWSGRVNAALAREAAALEPGSALDLGSGEGGDAIWLAQRGWSVTAVDVAPTALARGAADADAAGVSERIRWVHSDLATWQPAETFDLVTSHFLHSPIEFPREAVLRRAAAAVATGGLLLIVGHAAFPSGHEHDTLALPSPDEVLQSLALPPGDWMIVTKAPVERPGSGRPGEPATLVDSVLSLRRL</sequence>
<dbReference type="OrthoDB" id="9786503at2"/>
<proteinExistence type="predicted"/>
<dbReference type="PANTHER" id="PTHR43464">
    <property type="entry name" value="METHYLTRANSFERASE"/>
    <property type="match status" value="1"/>
</dbReference>
<gene>
    <name evidence="5" type="ORF">D4765_14655</name>
</gene>
<dbReference type="CDD" id="cd02440">
    <property type="entry name" value="AdoMet_MTases"/>
    <property type="match status" value="1"/>
</dbReference>
<dbReference type="InterPro" id="IPR029063">
    <property type="entry name" value="SAM-dependent_MTases_sf"/>
</dbReference>
<evidence type="ECO:0000259" key="4">
    <source>
        <dbReference type="Pfam" id="PF13649"/>
    </source>
</evidence>
<protein>
    <submittedName>
        <fullName evidence="5">Class I SAM-dependent methyltransferase</fullName>
    </submittedName>
</protein>